<dbReference type="EMBL" id="CADEBD010000327">
    <property type="protein sequence ID" value="CAB3245538.1"/>
    <property type="molecule type" value="Genomic_DNA"/>
</dbReference>
<name>A0A8S1AJP8_ARCPL</name>
<comment type="caution">
    <text evidence="1">The sequence shown here is derived from an EMBL/GenBank/DDBJ whole genome shotgun (WGS) entry which is preliminary data.</text>
</comment>
<dbReference type="AlphaFoldDB" id="A0A8S1AJP8"/>
<gene>
    <name evidence="1" type="ORF">APLA_LOCUS11110</name>
</gene>
<sequence>MNHVQPLHLHGIVPATAVTSPHHRLSLTECVIVVMTLAGQPSSARIAAVAPLSLAIPEGSRLDKVGRRHVCAGASSYTMRQRNGNAHIDNIDNAVCLQLH</sequence>
<proteinExistence type="predicted"/>
<reference evidence="1 2" key="1">
    <citation type="submission" date="2020-04" db="EMBL/GenBank/DDBJ databases">
        <authorList>
            <person name="Wallbank WR R."/>
            <person name="Pardo Diaz C."/>
            <person name="Kozak K."/>
            <person name="Martin S."/>
            <person name="Jiggins C."/>
            <person name="Moest M."/>
            <person name="Warren A I."/>
            <person name="Byers J.R.P. K."/>
            <person name="Montejo-Kovacevich G."/>
            <person name="Yen C E."/>
        </authorList>
    </citation>
    <scope>NUCLEOTIDE SEQUENCE [LARGE SCALE GENOMIC DNA]</scope>
</reference>
<accession>A0A8S1AJP8</accession>
<evidence type="ECO:0000313" key="1">
    <source>
        <dbReference type="EMBL" id="CAB3245538.1"/>
    </source>
</evidence>
<protein>
    <submittedName>
        <fullName evidence="1">Uncharacterized protein</fullName>
    </submittedName>
</protein>
<evidence type="ECO:0000313" key="2">
    <source>
        <dbReference type="Proteomes" id="UP000494256"/>
    </source>
</evidence>
<organism evidence="1 2">
    <name type="scientific">Arctia plantaginis</name>
    <name type="common">Wood tiger moth</name>
    <name type="synonym">Phalaena plantaginis</name>
    <dbReference type="NCBI Taxonomy" id="874455"/>
    <lineage>
        <taxon>Eukaryota</taxon>
        <taxon>Metazoa</taxon>
        <taxon>Ecdysozoa</taxon>
        <taxon>Arthropoda</taxon>
        <taxon>Hexapoda</taxon>
        <taxon>Insecta</taxon>
        <taxon>Pterygota</taxon>
        <taxon>Neoptera</taxon>
        <taxon>Endopterygota</taxon>
        <taxon>Lepidoptera</taxon>
        <taxon>Glossata</taxon>
        <taxon>Ditrysia</taxon>
        <taxon>Noctuoidea</taxon>
        <taxon>Erebidae</taxon>
        <taxon>Arctiinae</taxon>
        <taxon>Arctia</taxon>
    </lineage>
</organism>
<dbReference type="Proteomes" id="UP000494256">
    <property type="component" value="Unassembled WGS sequence"/>
</dbReference>
<dbReference type="OrthoDB" id="6496131at2759"/>